<accession>A0A559JGU5</accession>
<evidence type="ECO:0000256" key="1">
    <source>
        <dbReference type="ARBA" id="ARBA00023125"/>
    </source>
</evidence>
<comment type="caution">
    <text evidence="3">The sequence shown here is derived from an EMBL/GenBank/DDBJ whole genome shotgun (WGS) entry which is preliminary data.</text>
</comment>
<dbReference type="InterPro" id="IPR000551">
    <property type="entry name" value="MerR-type_HTH_dom"/>
</dbReference>
<dbReference type="PANTHER" id="PTHR30204:SF83">
    <property type="entry name" value="TRANSCRIPTIONAL REGULATOR, MERR FAMILY"/>
    <property type="match status" value="1"/>
</dbReference>
<gene>
    <name evidence="3" type="ORF">FPZ45_14145</name>
</gene>
<dbReference type="EMBL" id="VNJJ01000007">
    <property type="protein sequence ID" value="TVX99088.1"/>
    <property type="molecule type" value="Genomic_DNA"/>
</dbReference>
<name>A0A559JGU5_9BACL</name>
<sequence length="140" mass="16262">MRGSELFTIKEASEKLNCPAHTIRFYDKEGLLPNIRRDDNGNRLFDEKDLDWIRLMTCFRATGMSISGIREIVELAKQGEGTIARRRAILEAHQAEIIKKQQVLNEAFEAVSQKLEVYNNNRNPEKSFLDYFEKSEEPKV</sequence>
<dbReference type="PANTHER" id="PTHR30204">
    <property type="entry name" value="REDOX-CYCLING DRUG-SENSING TRANSCRIPTIONAL ACTIVATOR SOXR"/>
    <property type="match status" value="1"/>
</dbReference>
<proteinExistence type="predicted"/>
<feature type="domain" description="HTH merR-type" evidence="2">
    <location>
        <begin position="6"/>
        <end position="75"/>
    </location>
</feature>
<dbReference type="Pfam" id="PF13411">
    <property type="entry name" value="MerR_1"/>
    <property type="match status" value="1"/>
</dbReference>
<organism evidence="3 4">
    <name type="scientific">Cohnella terricola</name>
    <dbReference type="NCBI Taxonomy" id="1289167"/>
    <lineage>
        <taxon>Bacteria</taxon>
        <taxon>Bacillati</taxon>
        <taxon>Bacillota</taxon>
        <taxon>Bacilli</taxon>
        <taxon>Bacillales</taxon>
        <taxon>Paenibacillaceae</taxon>
        <taxon>Cohnella</taxon>
    </lineage>
</organism>
<evidence type="ECO:0000313" key="4">
    <source>
        <dbReference type="Proteomes" id="UP000316330"/>
    </source>
</evidence>
<dbReference type="OrthoDB" id="9811174at2"/>
<protein>
    <submittedName>
        <fullName evidence="3">MerR family transcriptional regulator</fullName>
    </submittedName>
</protein>
<dbReference type="SMART" id="SM00422">
    <property type="entry name" value="HTH_MERR"/>
    <property type="match status" value="1"/>
</dbReference>
<evidence type="ECO:0000313" key="3">
    <source>
        <dbReference type="EMBL" id="TVX99088.1"/>
    </source>
</evidence>
<dbReference type="Gene3D" id="1.10.1660.10">
    <property type="match status" value="1"/>
</dbReference>
<dbReference type="CDD" id="cd01109">
    <property type="entry name" value="HTH_YyaN"/>
    <property type="match status" value="1"/>
</dbReference>
<reference evidence="3 4" key="1">
    <citation type="submission" date="2019-07" db="EMBL/GenBank/DDBJ databases">
        <authorList>
            <person name="Kim J."/>
        </authorList>
    </citation>
    <scope>NUCLEOTIDE SEQUENCE [LARGE SCALE GENOMIC DNA]</scope>
    <source>
        <strain evidence="3 4">G13</strain>
    </source>
</reference>
<dbReference type="SUPFAM" id="SSF46955">
    <property type="entry name" value="Putative DNA-binding domain"/>
    <property type="match status" value="1"/>
</dbReference>
<dbReference type="PROSITE" id="PS50937">
    <property type="entry name" value="HTH_MERR_2"/>
    <property type="match status" value="1"/>
</dbReference>
<evidence type="ECO:0000259" key="2">
    <source>
        <dbReference type="PROSITE" id="PS50937"/>
    </source>
</evidence>
<dbReference type="InterPro" id="IPR047057">
    <property type="entry name" value="MerR_fam"/>
</dbReference>
<keyword evidence="1" id="KW-0238">DNA-binding</keyword>
<dbReference type="GO" id="GO:0003677">
    <property type="term" value="F:DNA binding"/>
    <property type="evidence" value="ECO:0007669"/>
    <property type="project" value="UniProtKB-KW"/>
</dbReference>
<dbReference type="InterPro" id="IPR009061">
    <property type="entry name" value="DNA-bd_dom_put_sf"/>
</dbReference>
<dbReference type="AlphaFoldDB" id="A0A559JGU5"/>
<keyword evidence="4" id="KW-1185">Reference proteome</keyword>
<dbReference type="GO" id="GO:0003700">
    <property type="term" value="F:DNA-binding transcription factor activity"/>
    <property type="evidence" value="ECO:0007669"/>
    <property type="project" value="InterPro"/>
</dbReference>
<dbReference type="Proteomes" id="UP000316330">
    <property type="component" value="Unassembled WGS sequence"/>
</dbReference>